<feature type="region of interest" description="Disordered" evidence="1">
    <location>
        <begin position="738"/>
        <end position="772"/>
    </location>
</feature>
<feature type="region of interest" description="Disordered" evidence="1">
    <location>
        <begin position="882"/>
        <end position="927"/>
    </location>
</feature>
<reference evidence="2 3" key="1">
    <citation type="journal article" date="2017" name="Int. J. Parasitol.">
        <title>The genome of the protozoan parasite Cystoisospora suis and a reverse vaccinology approach to identify vaccine candidates.</title>
        <authorList>
            <person name="Palmieri N."/>
            <person name="Shrestha A."/>
            <person name="Ruttkowski B."/>
            <person name="Beck T."/>
            <person name="Vogl C."/>
            <person name="Tomley F."/>
            <person name="Blake D.P."/>
            <person name="Joachim A."/>
        </authorList>
    </citation>
    <scope>NUCLEOTIDE SEQUENCE [LARGE SCALE GENOMIC DNA]</scope>
    <source>
        <strain evidence="2 3">Wien I</strain>
    </source>
</reference>
<feature type="region of interest" description="Disordered" evidence="1">
    <location>
        <begin position="573"/>
        <end position="678"/>
    </location>
</feature>
<proteinExistence type="predicted"/>
<feature type="compositionally biased region" description="Basic and acidic residues" evidence="1">
    <location>
        <begin position="158"/>
        <end position="188"/>
    </location>
</feature>
<name>A0A2C6KJH4_9APIC</name>
<evidence type="ECO:0000313" key="3">
    <source>
        <dbReference type="Proteomes" id="UP000221165"/>
    </source>
</evidence>
<dbReference type="OrthoDB" id="331149at2759"/>
<dbReference type="GeneID" id="94431814"/>
<dbReference type="Proteomes" id="UP000221165">
    <property type="component" value="Unassembled WGS sequence"/>
</dbReference>
<feature type="non-terminal residue" evidence="2">
    <location>
        <position position="1111"/>
    </location>
</feature>
<dbReference type="RefSeq" id="XP_067919422.1">
    <property type="nucleotide sequence ID" value="XM_068068603.1"/>
</dbReference>
<dbReference type="PANTHER" id="PTHR13484:SF0">
    <property type="entry name" value="PRE-MRNA 3'-END-PROCESSING FACTOR FIP1"/>
    <property type="match status" value="1"/>
</dbReference>
<dbReference type="AlphaFoldDB" id="A0A2C6KJH4"/>
<feature type="compositionally biased region" description="Basic and acidic residues" evidence="1">
    <location>
        <begin position="756"/>
        <end position="765"/>
    </location>
</feature>
<feature type="compositionally biased region" description="Basic and acidic residues" evidence="1">
    <location>
        <begin position="913"/>
        <end position="927"/>
    </location>
</feature>
<feature type="region of interest" description="Disordered" evidence="1">
    <location>
        <begin position="89"/>
        <end position="118"/>
    </location>
</feature>
<dbReference type="GO" id="GO:0005847">
    <property type="term" value="C:mRNA cleavage and polyadenylation specificity factor complex"/>
    <property type="evidence" value="ECO:0007669"/>
    <property type="project" value="TreeGrafter"/>
</dbReference>
<evidence type="ECO:0000313" key="2">
    <source>
        <dbReference type="EMBL" id="PHJ17707.1"/>
    </source>
</evidence>
<feature type="compositionally biased region" description="Basic and acidic residues" evidence="1">
    <location>
        <begin position="608"/>
        <end position="652"/>
    </location>
</feature>
<sequence length="1111" mass="126469">MRGGSIRATYLSSPPPPPAVCHLKGDFFQFEEAFSSHLSSSSSFSLSLKNSTFFKTHPERLIVVPLFHLRSFSSSSFSSSSSFCIRSPSSPSSSSSLPVRWRHPSSPSSSTGPVSRDLDERQRDFSSLFSSSLRKLYSFQENLETGSSPRERRKVRKKEGVFRETREGDLLGAPERKRERSDRGRERWKEKLNRKGRRRGLVCTEKSAFSLSPSFSSLSQSRDLFSLSPRRHHLHQSRLLSQKKISSLYQSPFNSRFSSTDKIHFKDLGRQVSIHSGNTRADLPDLSLSSSSSLSSSFLSSLSSSSSSSSSTCFPSVSSSPSSSSLPHSSSSSPFSSSSSSSLLCPFSSVSSFSFFLTPCPLHVFYPLTPSSFLSSSSFSFHPSFSRFCLAHPIFLPSSVFLSCKSSFSSFYHTSRRRDPFRAVAESQLEKSEVSIHSPRVYGHLYQPRSGSEKRLHKSCVQDVPLYLLPALNERNLLSQNALKKKKSYLSLKQSSMKRQLNEEEKEEDELLSSPPSLPPQFLKILKKDGPVAPSSHLYALDGENPHEETDEAVREYLLRSLLRLLATVRIQQQRMKREKTSLSSSSSASRTSSSSSCNSLQKKKKRSQEDQKEEEERFTSLCGERRKYTEAKEKKRREEERKDEENEEEKRKRTRERRKRKEDEEEERMNGEIERTEEKKKKKVLFSCRRPLDLTRENLNLLDQQILKCIDTWTAPEIGLLLQTRRELRESLSFYPPLPRQNLRREDQEEEEAIKEEKRRREREQEEGEEEEREITRMLLRTLVYKKDQPFSQYASLYALRSLVEAPKHKDKTPSDEDNRDIDDLQLVDAIMKKVERNLAKCDLEVLARIANAVSSIPIPLSSSSSADDGMSLSLDLGERERRHSQLGEVGRDEQERLKHLEVEEEKEEGEGERRVKNEKKKEEEQQWNRLIDNRCRFLQAVAQHIYDTAFPLPAKQDPSASSPPLLLSSPAHSSSFRLSLRSHSSSSPSSSFSTGDRSWTPSRVFMILTAFSRTPQIPLSILLPLYDTLKPKVFAFKLHFSQAMLAGILYAYARLGTAEEMKTVEIFSALGKELIKSIETVDAGVLGVVMNAYATAGVVHKEFLKVVRQ</sequence>
<keyword evidence="3" id="KW-1185">Reference proteome</keyword>
<dbReference type="InterPro" id="IPR051187">
    <property type="entry name" value="Pre-mRNA_3'-end_processing_reg"/>
</dbReference>
<gene>
    <name evidence="2" type="ORF">CSUI_008471</name>
</gene>
<protein>
    <submittedName>
        <fullName evidence="2">Uncharacterized protein</fullName>
    </submittedName>
</protein>
<feature type="compositionally biased region" description="Basic and acidic residues" evidence="1">
    <location>
        <begin position="669"/>
        <end position="678"/>
    </location>
</feature>
<organism evidence="2 3">
    <name type="scientific">Cystoisospora suis</name>
    <dbReference type="NCBI Taxonomy" id="483139"/>
    <lineage>
        <taxon>Eukaryota</taxon>
        <taxon>Sar</taxon>
        <taxon>Alveolata</taxon>
        <taxon>Apicomplexa</taxon>
        <taxon>Conoidasida</taxon>
        <taxon>Coccidia</taxon>
        <taxon>Eucoccidiorida</taxon>
        <taxon>Eimeriorina</taxon>
        <taxon>Sarcocystidae</taxon>
        <taxon>Cystoisospora</taxon>
    </lineage>
</organism>
<dbReference type="EMBL" id="MIGC01004742">
    <property type="protein sequence ID" value="PHJ17707.1"/>
    <property type="molecule type" value="Genomic_DNA"/>
</dbReference>
<feature type="region of interest" description="Disordered" evidence="1">
    <location>
        <begin position="144"/>
        <end position="188"/>
    </location>
</feature>
<evidence type="ECO:0000256" key="1">
    <source>
        <dbReference type="SAM" id="MobiDB-lite"/>
    </source>
</evidence>
<comment type="caution">
    <text evidence="2">The sequence shown here is derived from an EMBL/GenBank/DDBJ whole genome shotgun (WGS) entry which is preliminary data.</text>
</comment>
<feature type="compositionally biased region" description="Basic and acidic residues" evidence="1">
    <location>
        <begin position="882"/>
        <end position="903"/>
    </location>
</feature>
<accession>A0A2C6KJH4</accession>
<dbReference type="VEuPathDB" id="ToxoDB:CSUI_008471"/>
<feature type="compositionally biased region" description="Low complexity" evidence="1">
    <location>
        <begin position="582"/>
        <end position="600"/>
    </location>
</feature>
<dbReference type="PANTHER" id="PTHR13484">
    <property type="entry name" value="FIP1-LIKE 1 PROTEIN"/>
    <property type="match status" value="1"/>
</dbReference>